<feature type="domain" description="Cytochrome c" evidence="24">
    <location>
        <begin position="278"/>
        <end position="358"/>
    </location>
</feature>
<evidence type="ECO:0000256" key="4">
    <source>
        <dbReference type="ARBA" id="ARBA00022617"/>
    </source>
</evidence>
<keyword evidence="10 20" id="KW-1133">Transmembrane helix</keyword>
<evidence type="ECO:0000259" key="23">
    <source>
        <dbReference type="PROSITE" id="PS50999"/>
    </source>
</evidence>
<keyword evidence="11 16" id="KW-0408">Iron</keyword>
<comment type="catalytic activity">
    <reaction evidence="15 18">
        <text>4 Fe(II)-[cytochrome c] + O2 + 8 H(+)(in) = 4 Fe(III)-[cytochrome c] + 2 H2O + 4 H(+)(out)</text>
        <dbReference type="Rhea" id="RHEA:11436"/>
        <dbReference type="Rhea" id="RHEA-COMP:10350"/>
        <dbReference type="Rhea" id="RHEA-COMP:14399"/>
        <dbReference type="ChEBI" id="CHEBI:15377"/>
        <dbReference type="ChEBI" id="CHEBI:15378"/>
        <dbReference type="ChEBI" id="CHEBI:15379"/>
        <dbReference type="ChEBI" id="CHEBI:29033"/>
        <dbReference type="ChEBI" id="CHEBI:29034"/>
        <dbReference type="EC" id="7.1.1.9"/>
    </reaction>
</comment>
<dbReference type="PROSITE" id="PS51007">
    <property type="entry name" value="CYTC"/>
    <property type="match status" value="1"/>
</dbReference>
<evidence type="ECO:0000256" key="15">
    <source>
        <dbReference type="ARBA" id="ARBA00047816"/>
    </source>
</evidence>
<keyword evidence="26" id="KW-1185">Reference proteome</keyword>
<dbReference type="Pfam" id="PF02790">
    <property type="entry name" value="COX2_TM"/>
    <property type="match status" value="1"/>
</dbReference>
<reference evidence="25 26" key="1">
    <citation type="submission" date="2016-10" db="EMBL/GenBank/DDBJ databases">
        <authorList>
            <person name="de Groot N.N."/>
        </authorList>
    </citation>
    <scope>NUCLEOTIDE SEQUENCE [LARGE SCALE GENOMIC DNA]</scope>
    <source>
        <strain evidence="25 26">CGMCC 1.3430</strain>
    </source>
</reference>
<evidence type="ECO:0000256" key="19">
    <source>
        <dbReference type="SAM" id="Coils"/>
    </source>
</evidence>
<feature type="domain" description="Cytochrome oxidase subunit II copper A binding" evidence="22">
    <location>
        <begin position="117"/>
        <end position="254"/>
    </location>
</feature>
<dbReference type="AlphaFoldDB" id="A0A1H4EM94"/>
<evidence type="ECO:0000259" key="22">
    <source>
        <dbReference type="PROSITE" id="PS50857"/>
    </source>
</evidence>
<feature type="chain" id="PRO_5011748247" description="Cytochrome c oxidase subunit 2" evidence="21">
    <location>
        <begin position="23"/>
        <end position="380"/>
    </location>
</feature>
<dbReference type="Pfam" id="PF13442">
    <property type="entry name" value="Cytochrome_CBB3"/>
    <property type="match status" value="1"/>
</dbReference>
<proteinExistence type="inferred from homology"/>
<evidence type="ECO:0000256" key="9">
    <source>
        <dbReference type="ARBA" id="ARBA00022982"/>
    </source>
</evidence>
<dbReference type="InterPro" id="IPR014222">
    <property type="entry name" value="Cyt_c_oxidase_su2"/>
</dbReference>
<evidence type="ECO:0000256" key="20">
    <source>
        <dbReference type="SAM" id="Phobius"/>
    </source>
</evidence>
<dbReference type="InterPro" id="IPR036257">
    <property type="entry name" value="Cyt_c_oxidase_su2_TM_sf"/>
</dbReference>
<organism evidence="25 26">
    <name type="scientific">Alkalimonas amylolytica</name>
    <dbReference type="NCBI Taxonomy" id="152573"/>
    <lineage>
        <taxon>Bacteria</taxon>
        <taxon>Pseudomonadati</taxon>
        <taxon>Pseudomonadota</taxon>
        <taxon>Gammaproteobacteria</taxon>
        <taxon>Alkalimonas</taxon>
    </lineage>
</organism>
<evidence type="ECO:0000256" key="13">
    <source>
        <dbReference type="ARBA" id="ARBA00023136"/>
    </source>
</evidence>
<keyword evidence="21" id="KW-0732">Signal</keyword>
<comment type="subcellular location">
    <subcellularLocation>
        <location evidence="17">Cell membrane</location>
        <topology evidence="17">Multi-pass membrane protein</topology>
    </subcellularLocation>
    <subcellularLocation>
        <location evidence="1">Membrane</location>
        <topology evidence="1">Multi-pass membrane protein</topology>
    </subcellularLocation>
</comment>
<keyword evidence="7 16" id="KW-0479">Metal-binding</keyword>
<dbReference type="Gene3D" id="2.60.40.420">
    <property type="entry name" value="Cupredoxins - blue copper proteins"/>
    <property type="match status" value="1"/>
</dbReference>
<evidence type="ECO:0000313" key="26">
    <source>
        <dbReference type="Proteomes" id="UP000198773"/>
    </source>
</evidence>
<dbReference type="EMBL" id="FNRM01000007">
    <property type="protein sequence ID" value="SEA85969.1"/>
    <property type="molecule type" value="Genomic_DNA"/>
</dbReference>
<dbReference type="Gene3D" id="1.10.760.10">
    <property type="entry name" value="Cytochrome c-like domain"/>
    <property type="match status" value="1"/>
</dbReference>
<feature type="signal peptide" evidence="21">
    <location>
        <begin position="1"/>
        <end position="22"/>
    </location>
</feature>
<comment type="cofactor">
    <cofactor evidence="18">
        <name>Cu cation</name>
        <dbReference type="ChEBI" id="CHEBI:23378"/>
    </cofactor>
    <text evidence="18">Binds a copper A center.</text>
</comment>
<evidence type="ECO:0000256" key="5">
    <source>
        <dbReference type="ARBA" id="ARBA00022660"/>
    </source>
</evidence>
<protein>
    <recommendedName>
        <fullName evidence="18">Cytochrome c oxidase subunit 2</fullName>
        <ecNumber evidence="18">7.1.1.9</ecNumber>
    </recommendedName>
</protein>
<dbReference type="PROSITE" id="PS00078">
    <property type="entry name" value="COX2"/>
    <property type="match status" value="1"/>
</dbReference>
<dbReference type="PROSITE" id="PS50857">
    <property type="entry name" value="COX2_CUA"/>
    <property type="match status" value="1"/>
</dbReference>
<dbReference type="PROSITE" id="PS50999">
    <property type="entry name" value="COX2_TM"/>
    <property type="match status" value="1"/>
</dbReference>
<evidence type="ECO:0000256" key="16">
    <source>
        <dbReference type="PROSITE-ProRule" id="PRU00433"/>
    </source>
</evidence>
<dbReference type="InterPro" id="IPR001505">
    <property type="entry name" value="Copper_CuA"/>
</dbReference>
<dbReference type="InterPro" id="IPR036909">
    <property type="entry name" value="Cyt_c-like_dom_sf"/>
</dbReference>
<evidence type="ECO:0000256" key="14">
    <source>
        <dbReference type="ARBA" id="ARBA00024688"/>
    </source>
</evidence>
<evidence type="ECO:0000256" key="17">
    <source>
        <dbReference type="RuleBase" id="RU000456"/>
    </source>
</evidence>
<sequence>MAKTRSWRWSLPALLLAGQAHATGIQFNMTPGVTDISQQVYALHMTIFWICCAIGLVVFTAMFVSIILHRKSRGVTPATFHESTKVEIIWTAIPVLILIVMAIPATRVLIAMEDTSDSDVTVLITGSQWRWHYEYLDYDIDYFSILATPRGQVEGRLPKGDNYLLEVDRPLVIPTGKKVRFLMTSDDVIHSWWVPAFAIKKDTNPGFINEAWTQVNEPGIYRGQCAELCGMDHGFMPIVVIAKEPDDFAKWVEQEEARIAAIREEEQRLLALRMNIEEQMVLGERVYLAHCAACHQPNGTGLPPMFPALKDNYVTTQDRAEHIKVMVDGRPGTSMASFARQLSLRELTSVITYTRNAWGNDTGDVVQAVEVYEYMQGKGE</sequence>
<dbReference type="STRING" id="152573.SAMN04488051_107126"/>
<keyword evidence="6 17" id="KW-0812">Transmembrane</keyword>
<dbReference type="Proteomes" id="UP000198773">
    <property type="component" value="Unassembled WGS sequence"/>
</dbReference>
<comment type="similarity">
    <text evidence="2 17">Belongs to the cytochrome c oxidase subunit 2 family.</text>
</comment>
<keyword evidence="19" id="KW-0175">Coiled coil</keyword>
<name>A0A1H4EM94_ALKAM</name>
<dbReference type="Gene3D" id="1.10.287.90">
    <property type="match status" value="1"/>
</dbReference>
<feature type="transmembrane region" description="Helical" evidence="20">
    <location>
        <begin position="88"/>
        <end position="110"/>
    </location>
</feature>
<feature type="transmembrane region" description="Helical" evidence="20">
    <location>
        <begin position="46"/>
        <end position="68"/>
    </location>
</feature>
<evidence type="ECO:0000256" key="3">
    <source>
        <dbReference type="ARBA" id="ARBA00022448"/>
    </source>
</evidence>
<evidence type="ECO:0000259" key="24">
    <source>
        <dbReference type="PROSITE" id="PS51007"/>
    </source>
</evidence>
<feature type="coiled-coil region" evidence="19">
    <location>
        <begin position="252"/>
        <end position="279"/>
    </location>
</feature>
<evidence type="ECO:0000256" key="7">
    <source>
        <dbReference type="ARBA" id="ARBA00022723"/>
    </source>
</evidence>
<evidence type="ECO:0000256" key="1">
    <source>
        <dbReference type="ARBA" id="ARBA00004141"/>
    </source>
</evidence>
<keyword evidence="9 17" id="KW-0249">Electron transport</keyword>
<dbReference type="GO" id="GO:0016491">
    <property type="term" value="F:oxidoreductase activity"/>
    <property type="evidence" value="ECO:0007669"/>
    <property type="project" value="InterPro"/>
</dbReference>
<dbReference type="PANTHER" id="PTHR22888">
    <property type="entry name" value="CYTOCHROME C OXIDASE, SUBUNIT II"/>
    <property type="match status" value="1"/>
</dbReference>
<keyword evidence="12 18" id="KW-0186">Copper</keyword>
<dbReference type="GO" id="GO:0005507">
    <property type="term" value="F:copper ion binding"/>
    <property type="evidence" value="ECO:0007669"/>
    <property type="project" value="InterPro"/>
</dbReference>
<dbReference type="GO" id="GO:0020037">
    <property type="term" value="F:heme binding"/>
    <property type="evidence" value="ECO:0007669"/>
    <property type="project" value="InterPro"/>
</dbReference>
<dbReference type="InterPro" id="IPR045187">
    <property type="entry name" value="CcO_II"/>
</dbReference>
<dbReference type="PRINTS" id="PR01166">
    <property type="entry name" value="CYCOXIDASEII"/>
</dbReference>
<comment type="function">
    <text evidence="14 18">Subunits I and II form the functional core of the enzyme complex. Electrons originating in cytochrome c are transferred via heme a and Cu(A) to the binuclear center formed by heme a3 and Cu(B).</text>
</comment>
<dbReference type="GO" id="GO:0005886">
    <property type="term" value="C:plasma membrane"/>
    <property type="evidence" value="ECO:0007669"/>
    <property type="project" value="UniProtKB-SubCell"/>
</dbReference>
<evidence type="ECO:0000256" key="6">
    <source>
        <dbReference type="ARBA" id="ARBA00022692"/>
    </source>
</evidence>
<evidence type="ECO:0000313" key="25">
    <source>
        <dbReference type="EMBL" id="SEA85969.1"/>
    </source>
</evidence>
<dbReference type="PANTHER" id="PTHR22888:SF9">
    <property type="entry name" value="CYTOCHROME C OXIDASE SUBUNIT 2"/>
    <property type="match status" value="1"/>
</dbReference>
<keyword evidence="13 20" id="KW-0472">Membrane</keyword>
<evidence type="ECO:0000256" key="8">
    <source>
        <dbReference type="ARBA" id="ARBA00022967"/>
    </source>
</evidence>
<keyword evidence="4 16" id="KW-0349">Heme</keyword>
<keyword evidence="5 17" id="KW-0679">Respiratory chain</keyword>
<dbReference type="InterPro" id="IPR009056">
    <property type="entry name" value="Cyt_c-like_dom"/>
</dbReference>
<dbReference type="GO" id="GO:0004129">
    <property type="term" value="F:cytochrome-c oxidase activity"/>
    <property type="evidence" value="ECO:0007669"/>
    <property type="project" value="UniProtKB-EC"/>
</dbReference>
<dbReference type="SUPFAM" id="SSF81464">
    <property type="entry name" value="Cytochrome c oxidase subunit II-like, transmembrane region"/>
    <property type="match status" value="1"/>
</dbReference>
<gene>
    <name evidence="25" type="ORF">SAMN04488051_107126</name>
</gene>
<dbReference type="Pfam" id="PF00116">
    <property type="entry name" value="COX2"/>
    <property type="match status" value="1"/>
</dbReference>
<evidence type="ECO:0000256" key="10">
    <source>
        <dbReference type="ARBA" id="ARBA00022989"/>
    </source>
</evidence>
<evidence type="ECO:0000256" key="2">
    <source>
        <dbReference type="ARBA" id="ARBA00007866"/>
    </source>
</evidence>
<evidence type="ECO:0000256" key="11">
    <source>
        <dbReference type="ARBA" id="ARBA00023004"/>
    </source>
</evidence>
<accession>A0A1H4EM94</accession>
<dbReference type="SUPFAM" id="SSF49503">
    <property type="entry name" value="Cupredoxins"/>
    <property type="match status" value="1"/>
</dbReference>
<dbReference type="InterPro" id="IPR008972">
    <property type="entry name" value="Cupredoxin"/>
</dbReference>
<dbReference type="GO" id="GO:0042773">
    <property type="term" value="P:ATP synthesis coupled electron transport"/>
    <property type="evidence" value="ECO:0007669"/>
    <property type="project" value="TreeGrafter"/>
</dbReference>
<evidence type="ECO:0000256" key="21">
    <source>
        <dbReference type="SAM" id="SignalP"/>
    </source>
</evidence>
<feature type="domain" description="Cytochrome oxidase subunit II transmembrane region profile" evidence="23">
    <location>
        <begin position="21"/>
        <end position="116"/>
    </location>
</feature>
<dbReference type="EC" id="7.1.1.9" evidence="18"/>
<dbReference type="NCBIfam" id="TIGR02866">
    <property type="entry name" value="CoxB"/>
    <property type="match status" value="1"/>
</dbReference>
<evidence type="ECO:0000256" key="12">
    <source>
        <dbReference type="ARBA" id="ARBA00023008"/>
    </source>
</evidence>
<evidence type="ECO:0000256" key="18">
    <source>
        <dbReference type="RuleBase" id="RU004024"/>
    </source>
</evidence>
<keyword evidence="8" id="KW-1278">Translocase</keyword>
<dbReference type="InterPro" id="IPR011759">
    <property type="entry name" value="Cyt_c_oxidase_su2_TM_dom"/>
</dbReference>
<dbReference type="InterPro" id="IPR002429">
    <property type="entry name" value="CcO_II-like_C"/>
</dbReference>
<keyword evidence="3 17" id="KW-0813">Transport</keyword>